<accession>A0A225WFD2</accession>
<dbReference type="InterPro" id="IPR043128">
    <property type="entry name" value="Rev_trsase/Diguanyl_cyclase"/>
</dbReference>
<dbReference type="InterPro" id="IPR051320">
    <property type="entry name" value="Viral_Replic_Matur_Polypro"/>
</dbReference>
<evidence type="ECO:0000313" key="3">
    <source>
        <dbReference type="Proteomes" id="UP000198211"/>
    </source>
</evidence>
<dbReference type="STRING" id="4795.A0A225WFD2"/>
<dbReference type="Proteomes" id="UP000198211">
    <property type="component" value="Unassembled WGS sequence"/>
</dbReference>
<name>A0A225WFD2_9STRA</name>
<evidence type="ECO:0000313" key="2">
    <source>
        <dbReference type="EMBL" id="OWZ16436.1"/>
    </source>
</evidence>
<dbReference type="Pfam" id="PF17919">
    <property type="entry name" value="RT_RNaseH_2"/>
    <property type="match status" value="1"/>
</dbReference>
<dbReference type="GO" id="GO:0003964">
    <property type="term" value="F:RNA-directed DNA polymerase activity"/>
    <property type="evidence" value="ECO:0007669"/>
    <property type="project" value="UniProtKB-KW"/>
</dbReference>
<keyword evidence="2" id="KW-0695">RNA-directed DNA polymerase</keyword>
<dbReference type="PANTHER" id="PTHR33064">
    <property type="entry name" value="POL PROTEIN"/>
    <property type="match status" value="1"/>
</dbReference>
<comment type="caution">
    <text evidence="2">The sequence shown here is derived from an EMBL/GenBank/DDBJ whole genome shotgun (WGS) entry which is preliminary data.</text>
</comment>
<keyword evidence="3" id="KW-1185">Reference proteome</keyword>
<dbReference type="Gene3D" id="3.10.10.10">
    <property type="entry name" value="HIV Type 1 Reverse Transcriptase, subunit A, domain 1"/>
    <property type="match status" value="1"/>
</dbReference>
<protein>
    <submittedName>
        <fullName evidence="2">Reverse transcriptase</fullName>
    </submittedName>
</protein>
<dbReference type="EMBL" id="NBNE01000934">
    <property type="protein sequence ID" value="OWZ16436.1"/>
    <property type="molecule type" value="Genomic_DNA"/>
</dbReference>
<dbReference type="PANTHER" id="PTHR33064:SF37">
    <property type="entry name" value="RIBONUCLEASE H"/>
    <property type="match status" value="1"/>
</dbReference>
<keyword evidence="2" id="KW-0808">Transferase</keyword>
<feature type="domain" description="Reverse transcriptase/retrotransposon-derived protein RNase H-like" evidence="1">
    <location>
        <begin position="218"/>
        <end position="285"/>
    </location>
</feature>
<dbReference type="InterPro" id="IPR041577">
    <property type="entry name" value="RT_RNaseH_2"/>
</dbReference>
<proteinExistence type="predicted"/>
<dbReference type="AlphaFoldDB" id="A0A225WFD2"/>
<dbReference type="SUPFAM" id="SSF56672">
    <property type="entry name" value="DNA/RNA polymerases"/>
    <property type="match status" value="1"/>
</dbReference>
<sequence>MRNYPCPSRDYDHHSISLTLGVTKRGHYKDQRRGYPLLINYQVLDEADGVPVRVINDILEDVDKALWYYSLDMASGLWVVFMTPRARLISVFITPFGLFEWVRNAAWSDDLLVTGDMWGSMCNKDEKMLDPKATGRHKVNYLGLQVSTDGLGAKPKDLEAFSNLPCCNEDFAVYAAILYELREVYYYPSARLQLTGEPEEGTASADEEHDRWTRSMDMFTIFKTKIISTPILKHFGRGRARVIALYANKWAISVALLQEHGGVYWPVTFTSRTLKTNELNYGIAEADPYVA</sequence>
<keyword evidence="2" id="KW-0548">Nucleotidyltransferase</keyword>
<dbReference type="Gene3D" id="3.30.70.270">
    <property type="match status" value="1"/>
</dbReference>
<gene>
    <name evidence="2" type="ORF">PHMEG_0009773</name>
</gene>
<dbReference type="InterPro" id="IPR043502">
    <property type="entry name" value="DNA/RNA_pol_sf"/>
</dbReference>
<organism evidence="2 3">
    <name type="scientific">Phytophthora megakarya</name>
    <dbReference type="NCBI Taxonomy" id="4795"/>
    <lineage>
        <taxon>Eukaryota</taxon>
        <taxon>Sar</taxon>
        <taxon>Stramenopiles</taxon>
        <taxon>Oomycota</taxon>
        <taxon>Peronosporomycetes</taxon>
        <taxon>Peronosporales</taxon>
        <taxon>Peronosporaceae</taxon>
        <taxon>Phytophthora</taxon>
    </lineage>
</organism>
<evidence type="ECO:0000259" key="1">
    <source>
        <dbReference type="Pfam" id="PF17919"/>
    </source>
</evidence>
<reference evidence="3" key="1">
    <citation type="submission" date="2017-03" db="EMBL/GenBank/DDBJ databases">
        <title>Phytopthora megakarya and P. palmivora, two closely related causual agents of cacao black pod achieved similar genome size and gene model numbers by different mechanisms.</title>
        <authorList>
            <person name="Ali S."/>
            <person name="Shao J."/>
            <person name="Larry D.J."/>
            <person name="Kronmiller B."/>
            <person name="Shen D."/>
            <person name="Strem M.D."/>
            <person name="Melnick R.L."/>
            <person name="Guiltinan M.J."/>
            <person name="Tyler B.M."/>
            <person name="Meinhardt L.W."/>
            <person name="Bailey B.A."/>
        </authorList>
    </citation>
    <scope>NUCLEOTIDE SEQUENCE [LARGE SCALE GENOMIC DNA]</scope>
    <source>
        <strain evidence="3">zdho120</strain>
    </source>
</reference>